<evidence type="ECO:0000259" key="3">
    <source>
        <dbReference type="Pfam" id="PF00155"/>
    </source>
</evidence>
<keyword evidence="5" id="KW-1185">Reference proteome</keyword>
<dbReference type="Proteomes" id="UP000316092">
    <property type="component" value="Unassembled WGS sequence"/>
</dbReference>
<dbReference type="SUPFAM" id="SSF53383">
    <property type="entry name" value="PLP-dependent transferases"/>
    <property type="match status" value="1"/>
</dbReference>
<evidence type="ECO:0000313" key="5">
    <source>
        <dbReference type="Proteomes" id="UP000316092"/>
    </source>
</evidence>
<accession>A0A553UIU6</accession>
<dbReference type="InterPro" id="IPR004839">
    <property type="entry name" value="Aminotransferase_I/II_large"/>
</dbReference>
<organism evidence="4 5">
    <name type="scientific">Deinococcus detaillensis</name>
    <dbReference type="NCBI Taxonomy" id="2592048"/>
    <lineage>
        <taxon>Bacteria</taxon>
        <taxon>Thermotogati</taxon>
        <taxon>Deinococcota</taxon>
        <taxon>Deinococci</taxon>
        <taxon>Deinococcales</taxon>
        <taxon>Deinococcaceae</taxon>
        <taxon>Deinococcus</taxon>
    </lineage>
</organism>
<keyword evidence="2" id="KW-0663">Pyridoxal phosphate</keyword>
<dbReference type="InterPro" id="IPR015421">
    <property type="entry name" value="PyrdxlP-dep_Trfase_major"/>
</dbReference>
<keyword evidence="4" id="KW-0032">Aminotransferase</keyword>
<dbReference type="CDD" id="cd00609">
    <property type="entry name" value="AAT_like"/>
    <property type="match status" value="1"/>
</dbReference>
<dbReference type="InterPro" id="IPR015422">
    <property type="entry name" value="PyrdxlP-dep_Trfase_small"/>
</dbReference>
<sequence>MPELLPRVPHGGPGAEPFRGLDFSVNANPYGPSPVLLKALLDADHTHYPDPTYFETRRKLADWHGVNPENVAVSVGASDLLHRLARAFLPVGGTLLSLHAPFGELARAAQLQGNRIEVISDLPTDLPPNTALVYVGYPHNPTGQAPTPDQLSQLSEQCAASGALLIVDEAYAAFAGLPDPPRHPHLIRLLSPGKAHGLVGARPAYALAAAQLIRALDNLAPAWHVPASTAAVLASLPEAQAFLAQTLPQVRRHAEDLAERLGLFGAVQHLGTPYLLLKVGNAQQVSAALLSSDIKVRDCASYDLPQWIRVSARLPGENAALIEVIRSLYG</sequence>
<dbReference type="PANTHER" id="PTHR42885">
    <property type="entry name" value="HISTIDINOL-PHOSPHATE AMINOTRANSFERASE-RELATED"/>
    <property type="match status" value="1"/>
</dbReference>
<protein>
    <submittedName>
        <fullName evidence="4">Histidinol-phosphate aminotransferase family protein</fullName>
    </submittedName>
</protein>
<proteinExistence type="predicted"/>
<dbReference type="GO" id="GO:0008483">
    <property type="term" value="F:transaminase activity"/>
    <property type="evidence" value="ECO:0007669"/>
    <property type="project" value="UniProtKB-KW"/>
</dbReference>
<comment type="cofactor">
    <cofactor evidence="1">
        <name>pyridoxal 5'-phosphate</name>
        <dbReference type="ChEBI" id="CHEBI:597326"/>
    </cofactor>
</comment>
<dbReference type="Gene3D" id="3.40.640.10">
    <property type="entry name" value="Type I PLP-dependent aspartate aminotransferase-like (Major domain)"/>
    <property type="match status" value="1"/>
</dbReference>
<dbReference type="EMBL" id="VKDB01000032">
    <property type="protein sequence ID" value="TSA80129.1"/>
    <property type="molecule type" value="Genomic_DNA"/>
</dbReference>
<dbReference type="GO" id="GO:0030170">
    <property type="term" value="F:pyridoxal phosphate binding"/>
    <property type="evidence" value="ECO:0007669"/>
    <property type="project" value="InterPro"/>
</dbReference>
<dbReference type="AlphaFoldDB" id="A0A553UIU6"/>
<evidence type="ECO:0000256" key="2">
    <source>
        <dbReference type="ARBA" id="ARBA00022898"/>
    </source>
</evidence>
<dbReference type="OrthoDB" id="9813612at2"/>
<evidence type="ECO:0000313" key="4">
    <source>
        <dbReference type="EMBL" id="TSA80129.1"/>
    </source>
</evidence>
<dbReference type="Gene3D" id="3.90.1150.10">
    <property type="entry name" value="Aspartate Aminotransferase, domain 1"/>
    <property type="match status" value="1"/>
</dbReference>
<gene>
    <name evidence="4" type="ORF">FNU79_16950</name>
</gene>
<name>A0A553UIU6_9DEIO</name>
<dbReference type="InterPro" id="IPR015424">
    <property type="entry name" value="PyrdxlP-dep_Trfase"/>
</dbReference>
<reference evidence="4 5" key="1">
    <citation type="submission" date="2019-07" db="EMBL/GenBank/DDBJ databases">
        <title>Deinococcus detaillus sp. nov., isolated from humus soil in Antarctica.</title>
        <authorList>
            <person name="Zhang K."/>
        </authorList>
    </citation>
    <scope>NUCLEOTIDE SEQUENCE [LARGE SCALE GENOMIC DNA]</scope>
    <source>
        <strain evidence="4 5">H1</strain>
    </source>
</reference>
<dbReference type="PANTHER" id="PTHR42885:SF1">
    <property type="entry name" value="THREONINE-PHOSPHATE DECARBOXYLASE"/>
    <property type="match status" value="1"/>
</dbReference>
<keyword evidence="4" id="KW-0808">Transferase</keyword>
<comment type="caution">
    <text evidence="4">The sequence shown here is derived from an EMBL/GenBank/DDBJ whole genome shotgun (WGS) entry which is preliminary data.</text>
</comment>
<dbReference type="RefSeq" id="WP_143721978.1">
    <property type="nucleotide sequence ID" value="NZ_VKDB01000032.1"/>
</dbReference>
<feature type="domain" description="Aminotransferase class I/classII large" evidence="3">
    <location>
        <begin position="21"/>
        <end position="318"/>
    </location>
</feature>
<dbReference type="Pfam" id="PF00155">
    <property type="entry name" value="Aminotran_1_2"/>
    <property type="match status" value="1"/>
</dbReference>
<evidence type="ECO:0000256" key="1">
    <source>
        <dbReference type="ARBA" id="ARBA00001933"/>
    </source>
</evidence>